<organism evidence="13 14">
    <name type="scientific">Polyodon spathula</name>
    <name type="common">North American paddlefish</name>
    <name type="synonym">Squalus spathula</name>
    <dbReference type="NCBI Taxonomy" id="7913"/>
    <lineage>
        <taxon>Eukaryota</taxon>
        <taxon>Metazoa</taxon>
        <taxon>Chordata</taxon>
        <taxon>Craniata</taxon>
        <taxon>Vertebrata</taxon>
        <taxon>Euteleostomi</taxon>
        <taxon>Actinopterygii</taxon>
        <taxon>Chondrostei</taxon>
        <taxon>Acipenseriformes</taxon>
        <taxon>Polyodontidae</taxon>
        <taxon>Polyodon</taxon>
    </lineage>
</organism>
<dbReference type="Proteomes" id="UP001166093">
    <property type="component" value="Unassembled WGS sequence"/>
</dbReference>
<keyword evidence="7" id="KW-0735">Signal-anchor</keyword>
<reference evidence="13" key="1">
    <citation type="journal article" date="2021" name="Cell">
        <title>Tracing the genetic footprints of vertebrate landing in non-teleost ray-finned fishes.</title>
        <authorList>
            <person name="Bi X."/>
            <person name="Wang K."/>
            <person name="Yang L."/>
            <person name="Pan H."/>
            <person name="Jiang H."/>
            <person name="Wei Q."/>
            <person name="Fang M."/>
            <person name="Yu H."/>
            <person name="Zhu C."/>
            <person name="Cai Y."/>
            <person name="He Y."/>
            <person name="Gan X."/>
            <person name="Zeng H."/>
            <person name="Yu D."/>
            <person name="Zhu Y."/>
            <person name="Jiang H."/>
            <person name="Qiu Q."/>
            <person name="Yang H."/>
            <person name="Zhang Y.E."/>
            <person name="Wang W."/>
            <person name="Zhu M."/>
            <person name="He S."/>
            <person name="Zhang G."/>
        </authorList>
    </citation>
    <scope>NUCLEOTIDE SEQUENCE</scope>
    <source>
        <strain evidence="13">Pddl_001</strain>
    </source>
</reference>
<evidence type="ECO:0000256" key="7">
    <source>
        <dbReference type="ARBA" id="ARBA00022968"/>
    </source>
</evidence>
<keyword evidence="14" id="KW-1185">Reference proteome</keyword>
<keyword evidence="4" id="KW-1003">Cell membrane</keyword>
<comment type="subcellular location">
    <subcellularLocation>
        <location evidence="2">Cell membrane</location>
        <location evidence="2">Sarcolemma</location>
        <topology evidence="2">Single-pass type II membrane protein</topology>
    </subcellularLocation>
    <subcellularLocation>
        <location evidence="1">Cytoplasm</location>
        <location evidence="1">Cytoskeleton</location>
    </subcellularLocation>
</comment>
<comment type="similarity">
    <text evidence="3">Belongs to the sarcoglycan beta/delta/gamma/zeta family.</text>
</comment>
<sequence>MEAPKGVEINAEAGNLQATCRSEMKLESKDGEISLDANNIKLPRLPKGTYSAAGAKQKVFEVCVCPNGRLFLSPSGTGSTCQISSSICL</sequence>
<dbReference type="Pfam" id="PF04790">
    <property type="entry name" value="Sarcoglycan_1"/>
    <property type="match status" value="1"/>
</dbReference>
<keyword evidence="10" id="KW-1015">Disulfide bond</keyword>
<gene>
    <name evidence="13" type="primary">Sgcd_2</name>
    <name evidence="13" type="ORF">GTO93_0019665</name>
</gene>
<evidence type="ECO:0000256" key="10">
    <source>
        <dbReference type="ARBA" id="ARBA00023157"/>
    </source>
</evidence>
<evidence type="ECO:0000313" key="14">
    <source>
        <dbReference type="Proteomes" id="UP001166093"/>
    </source>
</evidence>
<evidence type="ECO:0000256" key="11">
    <source>
        <dbReference type="ARBA" id="ARBA00023180"/>
    </source>
</evidence>
<feature type="non-terminal residue" evidence="13">
    <location>
        <position position="89"/>
    </location>
</feature>
<keyword evidence="5" id="KW-0963">Cytoplasm</keyword>
<evidence type="ECO:0000256" key="9">
    <source>
        <dbReference type="ARBA" id="ARBA00023136"/>
    </source>
</evidence>
<evidence type="ECO:0000256" key="5">
    <source>
        <dbReference type="ARBA" id="ARBA00022490"/>
    </source>
</evidence>
<proteinExistence type="inferred from homology"/>
<evidence type="ECO:0000256" key="12">
    <source>
        <dbReference type="ARBA" id="ARBA00023212"/>
    </source>
</evidence>
<evidence type="ECO:0000256" key="8">
    <source>
        <dbReference type="ARBA" id="ARBA00022989"/>
    </source>
</evidence>
<dbReference type="InterPro" id="IPR039972">
    <property type="entry name" value="Sarcoglycan_gamma/delta/zeta"/>
</dbReference>
<evidence type="ECO:0000313" key="13">
    <source>
        <dbReference type="EMBL" id="MBN3288582.1"/>
    </source>
</evidence>
<keyword evidence="6" id="KW-0812">Transmembrane</keyword>
<evidence type="ECO:0000256" key="3">
    <source>
        <dbReference type="ARBA" id="ARBA00007574"/>
    </source>
</evidence>
<comment type="caution">
    <text evidence="13">The sequence shown here is derived from an EMBL/GenBank/DDBJ whole genome shotgun (WGS) entry which is preliminary data.</text>
</comment>
<dbReference type="PANTHER" id="PTHR12939:SF6">
    <property type="entry name" value="DELTA-SARCOGLYCAN"/>
    <property type="match status" value="1"/>
</dbReference>
<protein>
    <submittedName>
        <fullName evidence="13">SGCD protein</fullName>
    </submittedName>
</protein>
<feature type="non-terminal residue" evidence="13">
    <location>
        <position position="1"/>
    </location>
</feature>
<accession>A0ABS2YP97</accession>
<dbReference type="InterPro" id="IPR006875">
    <property type="entry name" value="Sarcoglycan"/>
</dbReference>
<evidence type="ECO:0000256" key="2">
    <source>
        <dbReference type="ARBA" id="ARBA00004274"/>
    </source>
</evidence>
<keyword evidence="12" id="KW-0206">Cytoskeleton</keyword>
<dbReference type="PANTHER" id="PTHR12939">
    <property type="entry name" value="SARCOGLYCAN"/>
    <property type="match status" value="1"/>
</dbReference>
<keyword evidence="8" id="KW-1133">Transmembrane helix</keyword>
<evidence type="ECO:0000256" key="1">
    <source>
        <dbReference type="ARBA" id="ARBA00004245"/>
    </source>
</evidence>
<dbReference type="EMBL" id="JAAWVQ010176781">
    <property type="protein sequence ID" value="MBN3288582.1"/>
    <property type="molecule type" value="Genomic_DNA"/>
</dbReference>
<evidence type="ECO:0000256" key="4">
    <source>
        <dbReference type="ARBA" id="ARBA00022475"/>
    </source>
</evidence>
<keyword evidence="9" id="KW-0472">Membrane</keyword>
<keyword evidence="11" id="KW-0325">Glycoprotein</keyword>
<name>A0ABS2YP97_POLSP</name>
<evidence type="ECO:0000256" key="6">
    <source>
        <dbReference type="ARBA" id="ARBA00022692"/>
    </source>
</evidence>